<proteinExistence type="predicted"/>
<keyword evidence="1" id="KW-0812">Transmembrane</keyword>
<accession>A0ABU7DCZ5</accession>
<gene>
    <name evidence="2" type="ORF">CHARACLAT_000455</name>
</gene>
<reference evidence="2 3" key="1">
    <citation type="submission" date="2021-06" db="EMBL/GenBank/DDBJ databases">
        <authorList>
            <person name="Palmer J.M."/>
        </authorList>
    </citation>
    <scope>NUCLEOTIDE SEQUENCE [LARGE SCALE GENOMIC DNA]</scope>
    <source>
        <strain evidence="2 3">CL_MEX2019</strain>
        <tissue evidence="2">Muscle</tissue>
    </source>
</reference>
<name>A0ABU7DCZ5_9TELE</name>
<evidence type="ECO:0000313" key="2">
    <source>
        <dbReference type="EMBL" id="MED6272801.1"/>
    </source>
</evidence>
<comment type="caution">
    <text evidence="2">The sequence shown here is derived from an EMBL/GenBank/DDBJ whole genome shotgun (WGS) entry which is preliminary data.</text>
</comment>
<protein>
    <recommendedName>
        <fullName evidence="4">Secreted protein</fullName>
    </recommendedName>
</protein>
<keyword evidence="1" id="KW-0472">Membrane</keyword>
<sequence>MAGGRMCMFCFHNLVYMLLTGLLERWKPCSSVAVALAARDSSWWKSPLFVFFFIGCSLFCCSCWTRIFLGALHSSCRTSPGTHVDCSFPVTANVPPITKEFALYKLSAPATKGGCDLI</sequence>
<keyword evidence="1" id="KW-1133">Transmembrane helix</keyword>
<dbReference type="EMBL" id="JAHUTJ010024608">
    <property type="protein sequence ID" value="MED6272801.1"/>
    <property type="molecule type" value="Genomic_DNA"/>
</dbReference>
<keyword evidence="3" id="KW-1185">Reference proteome</keyword>
<evidence type="ECO:0000256" key="1">
    <source>
        <dbReference type="SAM" id="Phobius"/>
    </source>
</evidence>
<feature type="transmembrane region" description="Helical" evidence="1">
    <location>
        <begin position="47"/>
        <end position="69"/>
    </location>
</feature>
<evidence type="ECO:0008006" key="4">
    <source>
        <dbReference type="Google" id="ProtNLM"/>
    </source>
</evidence>
<dbReference type="Proteomes" id="UP001352852">
    <property type="component" value="Unassembled WGS sequence"/>
</dbReference>
<organism evidence="2 3">
    <name type="scientific">Characodon lateralis</name>
    <dbReference type="NCBI Taxonomy" id="208331"/>
    <lineage>
        <taxon>Eukaryota</taxon>
        <taxon>Metazoa</taxon>
        <taxon>Chordata</taxon>
        <taxon>Craniata</taxon>
        <taxon>Vertebrata</taxon>
        <taxon>Euteleostomi</taxon>
        <taxon>Actinopterygii</taxon>
        <taxon>Neopterygii</taxon>
        <taxon>Teleostei</taxon>
        <taxon>Neoteleostei</taxon>
        <taxon>Acanthomorphata</taxon>
        <taxon>Ovalentaria</taxon>
        <taxon>Atherinomorphae</taxon>
        <taxon>Cyprinodontiformes</taxon>
        <taxon>Goodeidae</taxon>
        <taxon>Characodon</taxon>
    </lineage>
</organism>
<evidence type="ECO:0000313" key="3">
    <source>
        <dbReference type="Proteomes" id="UP001352852"/>
    </source>
</evidence>